<dbReference type="AlphaFoldDB" id="A0AAT9LC81"/>
<proteinExistence type="predicted"/>
<reference evidence="1" key="2">
    <citation type="journal article" date="2023" name="Biology">
        <title>Prokaryotic Life Associated with Coal-Fire Gas Vents Revealed by Metagenomics.</title>
        <authorList>
            <person name="Kadnikov V.V."/>
            <person name="Mardanov A.V."/>
            <person name="Beletsky A.V."/>
            <person name="Karnachuk O.V."/>
            <person name="Ravin N.V."/>
        </authorList>
    </citation>
    <scope>NUCLEOTIDE SEQUENCE</scope>
    <source>
        <strain evidence="1">Bu02</strain>
    </source>
</reference>
<dbReference type="GO" id="GO:0003824">
    <property type="term" value="F:catalytic activity"/>
    <property type="evidence" value="ECO:0007669"/>
    <property type="project" value="InterPro"/>
</dbReference>
<evidence type="ECO:0000313" key="1">
    <source>
        <dbReference type="EMBL" id="QUL98750.1"/>
    </source>
</evidence>
<dbReference type="SUPFAM" id="SSF53927">
    <property type="entry name" value="Cytidine deaminase-like"/>
    <property type="match status" value="1"/>
</dbReference>
<dbReference type="Gene3D" id="3.40.140.30">
    <property type="entry name" value="Hypothetical protein TM1506"/>
    <property type="match status" value="1"/>
</dbReference>
<sequence>MSDLRLGASLLKDGHSVVIVKEGRVLAVERGPGVKPLITAALKAGHDICGSCLADKVVGVAVAHLVLYFGIDAVYGKTGSKEAVEVLARENRVYVIDEVVPYIMNRSRDGRCPIETLACESSSPKETYERLCQMFGIARPSSE</sequence>
<dbReference type="InterPro" id="IPR016193">
    <property type="entry name" value="Cytidine_deaminase-like"/>
</dbReference>
<reference evidence="1" key="1">
    <citation type="submission" date="2020-10" db="EMBL/GenBank/DDBJ databases">
        <authorList>
            <person name="Kadnikov V."/>
            <person name="Beletsky A.V."/>
            <person name="Mardanov A.V."/>
            <person name="Karnachuk O.V."/>
            <person name="Ravin N.V."/>
        </authorList>
    </citation>
    <scope>NUCLEOTIDE SEQUENCE</scope>
    <source>
        <strain evidence="1">Bu02</strain>
    </source>
</reference>
<protein>
    <submittedName>
        <fullName evidence="1">DUF1893 domain-containing protein</fullName>
    </submittedName>
</protein>
<dbReference type="InterPro" id="IPR015067">
    <property type="entry name" value="DUF1893_TM1506-like"/>
</dbReference>
<dbReference type="KEGG" id="fcz:IMF26_01300"/>
<organism evidence="1">
    <name type="scientific">Candidatus Fermentithermobacillus carboniphilus</name>
    <dbReference type="NCBI Taxonomy" id="3085328"/>
    <lineage>
        <taxon>Bacteria</taxon>
        <taxon>Bacillati</taxon>
        <taxon>Bacillota</taxon>
        <taxon>Candidatus Fermentithermobacillia</taxon>
        <taxon>Candidatus Fermentithermobacillales</taxon>
        <taxon>Candidatus Fermentithermobacillaceae</taxon>
        <taxon>Candidatus Fermentithermobacillus</taxon>
    </lineage>
</organism>
<dbReference type="Pfam" id="PF08973">
    <property type="entry name" value="TM1506"/>
    <property type="match status" value="1"/>
</dbReference>
<name>A0AAT9LC81_9FIRM</name>
<dbReference type="EMBL" id="CP062796">
    <property type="protein sequence ID" value="QUL98750.1"/>
    <property type="molecule type" value="Genomic_DNA"/>
</dbReference>
<gene>
    <name evidence="1" type="ORF">IMF26_01300</name>
</gene>
<accession>A0AAT9LC81</accession>
<dbReference type="InterPro" id="IPR037081">
    <property type="entry name" value="Hyp_TM1506"/>
</dbReference>